<dbReference type="NCBIfam" id="TIGR02784">
    <property type="entry name" value="addA_alphas"/>
    <property type="match status" value="1"/>
</dbReference>
<feature type="binding site" evidence="15">
    <location>
        <begin position="30"/>
        <end position="37"/>
    </location>
    <ligand>
        <name>ATP</name>
        <dbReference type="ChEBI" id="CHEBI:30616"/>
    </ligand>
</feature>
<name>A0ABW5BGL1_9PROT</name>
<dbReference type="Gene3D" id="3.30.160.800">
    <property type="match status" value="1"/>
</dbReference>
<feature type="domain" description="UvrD-like helicase ATP-binding" evidence="17">
    <location>
        <begin position="9"/>
        <end position="494"/>
    </location>
</feature>
<dbReference type="InterPro" id="IPR011604">
    <property type="entry name" value="PDDEXK-like_dom_sf"/>
</dbReference>
<evidence type="ECO:0000256" key="12">
    <source>
        <dbReference type="ARBA" id="ARBA00034808"/>
    </source>
</evidence>
<keyword evidence="7 15" id="KW-0067">ATP-binding</keyword>
<feature type="domain" description="UvrD-like helicase C-terminal" evidence="18">
    <location>
        <begin position="519"/>
        <end position="804"/>
    </location>
</feature>
<evidence type="ECO:0000256" key="15">
    <source>
        <dbReference type="PROSITE-ProRule" id="PRU00560"/>
    </source>
</evidence>
<keyword evidence="10" id="KW-0413">Isomerase</keyword>
<keyword evidence="6" id="KW-0269">Exonuclease</keyword>
<dbReference type="Gene3D" id="1.10.486.10">
    <property type="entry name" value="PCRA, domain 4"/>
    <property type="match status" value="1"/>
</dbReference>
<comment type="caution">
    <text evidence="19">The sequence shown here is derived from an EMBL/GenBank/DDBJ whole genome shotgun (WGS) entry which is preliminary data.</text>
</comment>
<comment type="catalytic activity">
    <reaction evidence="11">
        <text>Couples ATP hydrolysis with the unwinding of duplex DNA by translocating in the 3'-5' direction.</text>
        <dbReference type="EC" id="5.6.2.4"/>
    </reaction>
</comment>
<dbReference type="Gene3D" id="3.40.50.300">
    <property type="entry name" value="P-loop containing nucleotide triphosphate hydrolases"/>
    <property type="match status" value="3"/>
</dbReference>
<evidence type="ECO:0000256" key="13">
    <source>
        <dbReference type="ARBA" id="ARBA00034923"/>
    </source>
</evidence>
<evidence type="ECO:0000256" key="9">
    <source>
        <dbReference type="ARBA" id="ARBA00023204"/>
    </source>
</evidence>
<evidence type="ECO:0000256" key="1">
    <source>
        <dbReference type="ARBA" id="ARBA00022722"/>
    </source>
</evidence>
<evidence type="ECO:0000256" key="11">
    <source>
        <dbReference type="ARBA" id="ARBA00034617"/>
    </source>
</evidence>
<dbReference type="EMBL" id="JBHUII010000001">
    <property type="protein sequence ID" value="MFD2204694.1"/>
    <property type="molecule type" value="Genomic_DNA"/>
</dbReference>
<evidence type="ECO:0000259" key="17">
    <source>
        <dbReference type="PROSITE" id="PS51198"/>
    </source>
</evidence>
<dbReference type="Gene3D" id="3.90.320.10">
    <property type="match status" value="1"/>
</dbReference>
<evidence type="ECO:0000256" key="5">
    <source>
        <dbReference type="ARBA" id="ARBA00022806"/>
    </source>
</evidence>
<dbReference type="InterPro" id="IPR038726">
    <property type="entry name" value="PDDEXK_AddAB-type"/>
</dbReference>
<evidence type="ECO:0000256" key="10">
    <source>
        <dbReference type="ARBA" id="ARBA00023235"/>
    </source>
</evidence>
<dbReference type="PROSITE" id="PS51217">
    <property type="entry name" value="UVRD_HELICASE_CTER"/>
    <property type="match status" value="1"/>
</dbReference>
<evidence type="ECO:0000256" key="4">
    <source>
        <dbReference type="ARBA" id="ARBA00022801"/>
    </source>
</evidence>
<dbReference type="GO" id="GO:0004386">
    <property type="term" value="F:helicase activity"/>
    <property type="evidence" value="ECO:0007669"/>
    <property type="project" value="UniProtKB-KW"/>
</dbReference>
<evidence type="ECO:0000256" key="6">
    <source>
        <dbReference type="ARBA" id="ARBA00022839"/>
    </source>
</evidence>
<organism evidence="19 20">
    <name type="scientific">Kiloniella antarctica</name>
    <dbReference type="NCBI Taxonomy" id="1550907"/>
    <lineage>
        <taxon>Bacteria</taxon>
        <taxon>Pseudomonadati</taxon>
        <taxon>Pseudomonadota</taxon>
        <taxon>Alphaproteobacteria</taxon>
        <taxon>Rhodospirillales</taxon>
        <taxon>Kiloniellaceae</taxon>
        <taxon>Kiloniella</taxon>
    </lineage>
</organism>
<keyword evidence="3" id="KW-0227">DNA damage</keyword>
<reference evidence="20" key="1">
    <citation type="journal article" date="2019" name="Int. J. Syst. Evol. Microbiol.">
        <title>The Global Catalogue of Microorganisms (GCM) 10K type strain sequencing project: providing services to taxonomists for standard genome sequencing and annotation.</title>
        <authorList>
            <consortium name="The Broad Institute Genomics Platform"/>
            <consortium name="The Broad Institute Genome Sequencing Center for Infectious Disease"/>
            <person name="Wu L."/>
            <person name="Ma J."/>
        </authorList>
    </citation>
    <scope>NUCLEOTIDE SEQUENCE [LARGE SCALE GENOMIC DNA]</scope>
    <source>
        <strain evidence="20">CGMCC 4.7192</strain>
    </source>
</reference>
<keyword evidence="4 15" id="KW-0378">Hydrolase</keyword>
<proteinExistence type="predicted"/>
<dbReference type="SUPFAM" id="SSF52540">
    <property type="entry name" value="P-loop containing nucleoside triphosphate hydrolases"/>
    <property type="match status" value="1"/>
</dbReference>
<keyword evidence="20" id="KW-1185">Reference proteome</keyword>
<dbReference type="PANTHER" id="PTHR11070">
    <property type="entry name" value="UVRD / RECB / PCRA DNA HELICASE FAMILY MEMBER"/>
    <property type="match status" value="1"/>
</dbReference>
<evidence type="ECO:0000256" key="3">
    <source>
        <dbReference type="ARBA" id="ARBA00022763"/>
    </source>
</evidence>
<dbReference type="Pfam" id="PF12705">
    <property type="entry name" value="PDDEXK_1"/>
    <property type="match status" value="1"/>
</dbReference>
<dbReference type="InterPro" id="IPR011335">
    <property type="entry name" value="Restrct_endonuc-II-like"/>
</dbReference>
<evidence type="ECO:0000256" key="8">
    <source>
        <dbReference type="ARBA" id="ARBA00023125"/>
    </source>
</evidence>
<gene>
    <name evidence="19" type="primary">addA</name>
    <name evidence="19" type="ORF">ACFSKO_03695</name>
</gene>
<keyword evidence="5 15" id="KW-0347">Helicase</keyword>
<keyword evidence="1" id="KW-0540">Nuclease</keyword>
<sequence length="1159" mass="129440">MSTTIEDILNKATREQRQAADPNTSVWVGASAGAGKTKVLTDRILNLLLSGSEPGKILALTFTKAAAAEMANRLSAKLARWSTIPETELSEELQYLLGRWPEANEVITARRLFARVLDTPGGMKIQTIHAFCQSLLGRFPLEAGVAPNFQILDDRSADELLYRSREDVLAARGGLSEFEVSKALDNLTAYTQEQTFAPLVQEIIRERGRIALLLKEYGDLDGLKAAIYHVLDAPLGANPGSLLEAACEDNVVDILNLRHAADALLQGAKSDQERGKVLKNWIEADPKIRGELYTTYRGVFFTQSGDIRSRLATKGALSVLPQLPDILVGEAERLIRLNEKLNAIGVAKSTSALLTLGVSILARYQRYKEARAFLDYDDLILKARDLLRGEKAVAWVLFKLDGGLNHVLIDEAQDTNPEQWEVVASLCNEFFDGEGAREYVRTIFAVGDVKQSIYSFQRADPAKFEEMRRHFEERVTTAKQAWQRISLDVSFRSTPSVLSVVDQVFASAVAADGVSFEEGPLQHQPVRLGQAGRVELWPLMASEGQADDTPWTLPLAQEAEMESRSRLATVLARRIYYWTLSPEGEQDPVCQLTAKGRRIDAGDVLVLVRRRNAFVEELVRELKTLGVPVSGVDRMVLTDQMAVMDLIALGRFLLLPDDDLTLATILKGPLIGLDEDQLFELAYKRKGSLWSVLRDKARHNEAFALAAGYLNGLLARADYTPPFELLSHILGPLEGRKKLLARLGPDARDPIEEFLSLSLVYEREETPSLEGFLHWLEAGDQEIKRDLEQGGGAVRIMTVHGSKGLQAPVVLLPDTTQIPQADRGVVWLKENNSIPVWSPRTAMNTEVISSARDQLRKDALREYRRLLYVAMTRAEDRLVICGWMGQREPSEDSWYALARAALSGSAKEMDFAFPEDPAGLWSAAGWVQENPQTAEIKSSTEEVVETVLVESLPAWASCDPDSEPVPPKPLAPSRAKDDEPPVRSPLGNDDSSRYRRGRLIHRLLQSLPDQPESKWFDVGRRFLTSPLHELNSEQVEGLLQETLSVLKHPDYRDLFGESSQAEVPIVGLVRRDGGVEVISGQVDRLVISDKKVKIIDYKTNRPPPQFVNKVHRAYLRQMAAYRVVLRQIYPEHEIEAHLLWTDDARLMYLPDDILSQYEP</sequence>
<dbReference type="PANTHER" id="PTHR11070:SF2">
    <property type="entry name" value="ATP-DEPENDENT DNA HELICASE SRS2"/>
    <property type="match status" value="1"/>
</dbReference>
<keyword evidence="8" id="KW-0238">DNA-binding</keyword>
<dbReference type="InterPro" id="IPR027417">
    <property type="entry name" value="P-loop_NTPase"/>
</dbReference>
<dbReference type="InterPro" id="IPR000212">
    <property type="entry name" value="DNA_helicase_UvrD/REP"/>
</dbReference>
<evidence type="ECO:0000313" key="19">
    <source>
        <dbReference type="EMBL" id="MFD2204694.1"/>
    </source>
</evidence>
<keyword evidence="2 15" id="KW-0547">Nucleotide-binding</keyword>
<evidence type="ECO:0000256" key="14">
    <source>
        <dbReference type="ARBA" id="ARBA00048988"/>
    </source>
</evidence>
<keyword evidence="9" id="KW-0234">DNA repair</keyword>
<dbReference type="InterPro" id="IPR014017">
    <property type="entry name" value="DNA_helicase_UvrD-like_C"/>
</dbReference>
<evidence type="ECO:0000256" key="2">
    <source>
        <dbReference type="ARBA" id="ARBA00022741"/>
    </source>
</evidence>
<dbReference type="PROSITE" id="PS51198">
    <property type="entry name" value="UVRD_HELICASE_ATP_BIND"/>
    <property type="match status" value="1"/>
</dbReference>
<dbReference type="InterPro" id="IPR014016">
    <property type="entry name" value="UvrD-like_ATP-bd"/>
</dbReference>
<dbReference type="InterPro" id="IPR014151">
    <property type="entry name" value="DNA_helicase_AddA"/>
</dbReference>
<feature type="region of interest" description="Disordered" evidence="16">
    <location>
        <begin position="956"/>
        <end position="993"/>
    </location>
</feature>
<dbReference type="SUPFAM" id="SSF52980">
    <property type="entry name" value="Restriction endonuclease-like"/>
    <property type="match status" value="1"/>
</dbReference>
<evidence type="ECO:0000313" key="20">
    <source>
        <dbReference type="Proteomes" id="UP001597294"/>
    </source>
</evidence>
<dbReference type="Pfam" id="PF00580">
    <property type="entry name" value="UvrD-helicase"/>
    <property type="match status" value="1"/>
</dbReference>
<protein>
    <recommendedName>
        <fullName evidence="12">DNA 3'-5' helicase</fullName>
        <ecNumber evidence="12">5.6.2.4</ecNumber>
    </recommendedName>
    <alternativeName>
        <fullName evidence="13">DNA 3'-5' helicase II</fullName>
    </alternativeName>
</protein>
<evidence type="ECO:0000256" key="7">
    <source>
        <dbReference type="ARBA" id="ARBA00022840"/>
    </source>
</evidence>
<accession>A0ABW5BGL1</accession>
<dbReference type="Pfam" id="PF13361">
    <property type="entry name" value="UvrD_C"/>
    <property type="match status" value="1"/>
</dbReference>
<comment type="catalytic activity">
    <reaction evidence="14">
        <text>ATP + H2O = ADP + phosphate + H(+)</text>
        <dbReference type="Rhea" id="RHEA:13065"/>
        <dbReference type="ChEBI" id="CHEBI:15377"/>
        <dbReference type="ChEBI" id="CHEBI:15378"/>
        <dbReference type="ChEBI" id="CHEBI:30616"/>
        <dbReference type="ChEBI" id="CHEBI:43474"/>
        <dbReference type="ChEBI" id="CHEBI:456216"/>
        <dbReference type="EC" id="5.6.2.4"/>
    </reaction>
</comment>
<dbReference type="Proteomes" id="UP001597294">
    <property type="component" value="Unassembled WGS sequence"/>
</dbReference>
<evidence type="ECO:0000256" key="16">
    <source>
        <dbReference type="SAM" id="MobiDB-lite"/>
    </source>
</evidence>
<dbReference type="EC" id="5.6.2.4" evidence="12"/>
<evidence type="ECO:0000259" key="18">
    <source>
        <dbReference type="PROSITE" id="PS51217"/>
    </source>
</evidence>
<dbReference type="RefSeq" id="WP_380248530.1">
    <property type="nucleotide sequence ID" value="NZ_JBHUII010000001.1"/>
</dbReference>